<evidence type="ECO:0000313" key="3">
    <source>
        <dbReference type="Proteomes" id="UP001164803"/>
    </source>
</evidence>
<reference evidence="2" key="1">
    <citation type="submission" date="2022-08" db="EMBL/GenBank/DDBJ databases">
        <title>Alicyclobacillus dauci DSM2870, complete genome.</title>
        <authorList>
            <person name="Wang Q."/>
            <person name="Cai R."/>
            <person name="Wang Z."/>
        </authorList>
    </citation>
    <scope>NUCLEOTIDE SEQUENCE</scope>
    <source>
        <strain evidence="2">DSM 28700</strain>
    </source>
</reference>
<evidence type="ECO:0008006" key="4">
    <source>
        <dbReference type="Google" id="ProtNLM"/>
    </source>
</evidence>
<organism evidence="2 3">
    <name type="scientific">Alicyclobacillus dauci</name>
    <dbReference type="NCBI Taxonomy" id="1475485"/>
    <lineage>
        <taxon>Bacteria</taxon>
        <taxon>Bacillati</taxon>
        <taxon>Bacillota</taxon>
        <taxon>Bacilli</taxon>
        <taxon>Bacillales</taxon>
        <taxon>Alicyclobacillaceae</taxon>
        <taxon>Alicyclobacillus</taxon>
    </lineage>
</organism>
<dbReference type="InterPro" id="IPR028976">
    <property type="entry name" value="CheC-like_sf"/>
</dbReference>
<dbReference type="RefSeq" id="WP_268043754.1">
    <property type="nucleotide sequence ID" value="NZ_CP104064.1"/>
</dbReference>
<dbReference type="EMBL" id="CP104064">
    <property type="protein sequence ID" value="WAH36415.1"/>
    <property type="molecule type" value="Genomic_DNA"/>
</dbReference>
<sequence length="92" mass="9738">MTINVAGPLQGMVQGVQEAVQVVLPFPVVCNPVESIEASILQPEMGVLVGVTGDVRGRLVLEAPVSVFSFISMSMFGMQLEGEMLESFVGVI</sequence>
<evidence type="ECO:0000256" key="1">
    <source>
        <dbReference type="ARBA" id="ARBA00022500"/>
    </source>
</evidence>
<dbReference type="Proteomes" id="UP001164803">
    <property type="component" value="Chromosome"/>
</dbReference>
<dbReference type="SUPFAM" id="SSF103039">
    <property type="entry name" value="CheC-like"/>
    <property type="match status" value="1"/>
</dbReference>
<gene>
    <name evidence="2" type="ORF">NZD86_19685</name>
</gene>
<accession>A0ABY6Z108</accession>
<keyword evidence="1" id="KW-0145">Chemotaxis</keyword>
<keyword evidence="3" id="KW-1185">Reference proteome</keyword>
<name>A0ABY6Z108_9BACL</name>
<evidence type="ECO:0000313" key="2">
    <source>
        <dbReference type="EMBL" id="WAH36415.1"/>
    </source>
</evidence>
<dbReference type="Gene3D" id="3.40.1550.10">
    <property type="entry name" value="CheC-like"/>
    <property type="match status" value="1"/>
</dbReference>
<protein>
    <recommendedName>
        <fullName evidence="4">Sporulation protein YtfJ (Spore_YtfJ)</fullName>
    </recommendedName>
</protein>
<proteinExistence type="predicted"/>